<protein>
    <submittedName>
        <fullName evidence="1">Uncharacterized protein</fullName>
    </submittedName>
</protein>
<dbReference type="Proteomes" id="UP001213566">
    <property type="component" value="Unassembled WGS sequence"/>
</dbReference>
<dbReference type="RefSeq" id="WP_276470290.1">
    <property type="nucleotide sequence ID" value="NZ_JARKHV010000098.1"/>
</dbReference>
<evidence type="ECO:0000313" key="2">
    <source>
        <dbReference type="Proteomes" id="UP001213566"/>
    </source>
</evidence>
<proteinExistence type="predicted"/>
<sequence>QSGLTDSGYAYGVQQLQALQQAIKSKETPQPQVFAANVGEDRGSNGFIEKGQVDMTGTPVYDDFNRWAGYKTASFGPNKTINVQVTTDPTNPNKKHWVITYLPEGFTYNSGATRYDKMTGDRMGFALTKDLTIDGQVKFENYYYQNNNDNASFSNGK</sequence>
<comment type="caution">
    <text evidence="1">The sequence shown here is derived from an EMBL/GenBank/DDBJ whole genome shotgun (WGS) entry which is preliminary data.</text>
</comment>
<evidence type="ECO:0000313" key="1">
    <source>
        <dbReference type="EMBL" id="MDF4187387.1"/>
    </source>
</evidence>
<dbReference type="EMBL" id="JARKHV010000098">
    <property type="protein sequence ID" value="MDF4187387.1"/>
    <property type="molecule type" value="Genomic_DNA"/>
</dbReference>
<gene>
    <name evidence="1" type="ORF">PV940_10285</name>
</gene>
<name>A0AAW6Q605_9LACO</name>
<feature type="non-terminal residue" evidence="1">
    <location>
        <position position="157"/>
    </location>
</feature>
<dbReference type="AlphaFoldDB" id="A0AAW6Q605"/>
<feature type="non-terminal residue" evidence="1">
    <location>
        <position position="1"/>
    </location>
</feature>
<organism evidence="1 2">
    <name type="scientific">Ligilactobacillus salivarius</name>
    <dbReference type="NCBI Taxonomy" id="1624"/>
    <lineage>
        <taxon>Bacteria</taxon>
        <taxon>Bacillati</taxon>
        <taxon>Bacillota</taxon>
        <taxon>Bacilli</taxon>
        <taxon>Lactobacillales</taxon>
        <taxon>Lactobacillaceae</taxon>
        <taxon>Ligilactobacillus</taxon>
    </lineage>
</organism>
<accession>A0AAW6Q605</accession>
<reference evidence="1" key="1">
    <citation type="submission" date="2023-02" db="EMBL/GenBank/DDBJ databases">
        <title>Draft Whole-Genome Sequences of competitive exclusion Lactobacillus salivarius strains for Poultry.</title>
        <authorList>
            <person name="Ma L.M."/>
            <person name="Lopez-Guerra N."/>
            <person name="Zhang G."/>
        </authorList>
    </citation>
    <scope>NUCLEOTIDE SEQUENCE</scope>
    <source>
        <strain evidence="1">Salm-9</strain>
    </source>
</reference>